<dbReference type="AlphaFoldDB" id="A0A7Z0ETD4"/>
<evidence type="ECO:0000313" key="2">
    <source>
        <dbReference type="EMBL" id="NYJ36970.1"/>
    </source>
</evidence>
<reference evidence="2 3" key="1">
    <citation type="submission" date="2020-07" db="EMBL/GenBank/DDBJ databases">
        <title>Sequencing the genomes of 1000 actinobacteria strains.</title>
        <authorList>
            <person name="Klenk H.-P."/>
        </authorList>
    </citation>
    <scope>NUCLEOTIDE SEQUENCE [LARGE SCALE GENOMIC DNA]</scope>
    <source>
        <strain evidence="2 3">DSM 44442</strain>
    </source>
</reference>
<proteinExistence type="predicted"/>
<dbReference type="Proteomes" id="UP000572051">
    <property type="component" value="Unassembled WGS sequence"/>
</dbReference>
<comment type="caution">
    <text evidence="2">The sequence shown here is derived from an EMBL/GenBank/DDBJ whole genome shotgun (WGS) entry which is preliminary data.</text>
</comment>
<feature type="region of interest" description="Disordered" evidence="1">
    <location>
        <begin position="1"/>
        <end position="20"/>
    </location>
</feature>
<organism evidence="2 3">
    <name type="scientific">Nocardiopsis aegyptia</name>
    <dbReference type="NCBI Taxonomy" id="220378"/>
    <lineage>
        <taxon>Bacteria</taxon>
        <taxon>Bacillati</taxon>
        <taxon>Actinomycetota</taxon>
        <taxon>Actinomycetes</taxon>
        <taxon>Streptosporangiales</taxon>
        <taxon>Nocardiopsidaceae</taxon>
        <taxon>Nocardiopsis</taxon>
    </lineage>
</organism>
<accession>A0A7Z0ETD4</accession>
<dbReference type="EMBL" id="JACCFS010000001">
    <property type="protein sequence ID" value="NYJ36970.1"/>
    <property type="molecule type" value="Genomic_DNA"/>
</dbReference>
<evidence type="ECO:0000313" key="3">
    <source>
        <dbReference type="Proteomes" id="UP000572051"/>
    </source>
</evidence>
<gene>
    <name evidence="2" type="ORF">HNR10_004851</name>
</gene>
<dbReference type="RefSeq" id="WP_281390156.1">
    <property type="nucleotide sequence ID" value="NZ_JACCFS010000001.1"/>
</dbReference>
<keyword evidence="3" id="KW-1185">Reference proteome</keyword>
<evidence type="ECO:0000256" key="1">
    <source>
        <dbReference type="SAM" id="MobiDB-lite"/>
    </source>
</evidence>
<sequence>MRISISWGGGSVTADPDSTPTSEALWAALPIESSRGKDCAAGVR</sequence>
<protein>
    <submittedName>
        <fullName evidence="2">Uncharacterized protein</fullName>
    </submittedName>
</protein>
<name>A0A7Z0ETD4_9ACTN</name>